<reference evidence="2 3" key="1">
    <citation type="journal article" date="2016" name="BMC Genomics">
        <title>Comparative genomics reveals Cyclospora cayetanensis possesses coccidia-like metabolism and invasion components but unique surface antigens.</title>
        <authorList>
            <person name="Liu S."/>
            <person name="Wang L."/>
            <person name="Zheng H."/>
            <person name="Xu Z."/>
            <person name="Roellig D.M."/>
            <person name="Li N."/>
            <person name="Frace M.A."/>
            <person name="Tang K."/>
            <person name="Arrowood M.J."/>
            <person name="Moss D.M."/>
            <person name="Zhang L."/>
            <person name="Feng Y."/>
            <person name="Xiao L."/>
        </authorList>
    </citation>
    <scope>NUCLEOTIDE SEQUENCE [LARGE SCALE GENOMIC DNA]</scope>
    <source>
        <strain evidence="2 3">CHN_HEN01</strain>
    </source>
</reference>
<dbReference type="Proteomes" id="UP000095192">
    <property type="component" value="Unassembled WGS sequence"/>
</dbReference>
<dbReference type="InParanoid" id="A0A1D3DAX5"/>
<name>A0A1D3DAX5_9EIME</name>
<evidence type="ECO:0000256" key="1">
    <source>
        <dbReference type="SAM" id="MobiDB-lite"/>
    </source>
</evidence>
<sequence>MTAAALLPPKPPLHPLPLRREQREMSDWTAPLLRAASLCAEGIRSKAPQAFHSEKGVLDCHASLSCSSSSIYPRRGGMYNSHRRRSSHPDRSPAASGSEPTPDRRRKRRQPRSTPIDGSKAEEGEEATDAYAEEDLRQASHATLQQRAKRC</sequence>
<gene>
    <name evidence="2" type="ORF">cyc_09308</name>
</gene>
<evidence type="ECO:0000313" key="2">
    <source>
        <dbReference type="EMBL" id="OEH80614.1"/>
    </source>
</evidence>
<comment type="caution">
    <text evidence="2">The sequence shown here is derived from an EMBL/GenBank/DDBJ whole genome shotgun (WGS) entry which is preliminary data.</text>
</comment>
<accession>A0A1D3DAX5</accession>
<evidence type="ECO:0000313" key="3">
    <source>
        <dbReference type="Proteomes" id="UP000095192"/>
    </source>
</evidence>
<dbReference type="AlphaFoldDB" id="A0A1D3DAX5"/>
<keyword evidence="3" id="KW-1185">Reference proteome</keyword>
<feature type="region of interest" description="Disordered" evidence="1">
    <location>
        <begin position="1"/>
        <end position="22"/>
    </location>
</feature>
<feature type="region of interest" description="Disordered" evidence="1">
    <location>
        <begin position="68"/>
        <end position="151"/>
    </location>
</feature>
<feature type="compositionally biased region" description="Acidic residues" evidence="1">
    <location>
        <begin position="123"/>
        <end position="133"/>
    </location>
</feature>
<proteinExistence type="predicted"/>
<dbReference type="VEuPathDB" id="ToxoDB:cyc_09308"/>
<protein>
    <submittedName>
        <fullName evidence="2">Uncharacterized protein</fullName>
    </submittedName>
</protein>
<organism evidence="2 3">
    <name type="scientific">Cyclospora cayetanensis</name>
    <dbReference type="NCBI Taxonomy" id="88456"/>
    <lineage>
        <taxon>Eukaryota</taxon>
        <taxon>Sar</taxon>
        <taxon>Alveolata</taxon>
        <taxon>Apicomplexa</taxon>
        <taxon>Conoidasida</taxon>
        <taxon>Coccidia</taxon>
        <taxon>Eucoccidiorida</taxon>
        <taxon>Eimeriorina</taxon>
        <taxon>Eimeriidae</taxon>
        <taxon>Cyclospora</taxon>
    </lineage>
</organism>
<feature type="compositionally biased region" description="Polar residues" evidence="1">
    <location>
        <begin position="140"/>
        <end position="151"/>
    </location>
</feature>
<dbReference type="EMBL" id="JROU02000027">
    <property type="protein sequence ID" value="OEH80614.1"/>
    <property type="molecule type" value="Genomic_DNA"/>
</dbReference>